<comment type="caution">
    <text evidence="2">The sequence shown here is derived from an EMBL/GenBank/DDBJ whole genome shotgun (WGS) entry which is preliminary data.</text>
</comment>
<accession>A0ABV0SPN9</accession>
<feature type="compositionally biased region" description="Basic and acidic residues" evidence="1">
    <location>
        <begin position="62"/>
        <end position="87"/>
    </location>
</feature>
<proteinExistence type="predicted"/>
<reference evidence="2 3" key="1">
    <citation type="submission" date="2021-06" db="EMBL/GenBank/DDBJ databases">
        <authorList>
            <person name="Palmer J.M."/>
        </authorList>
    </citation>
    <scope>NUCLEOTIDE SEQUENCE [LARGE SCALE GENOMIC DNA]</scope>
    <source>
        <strain evidence="3">if_2019</strain>
        <tissue evidence="2">Muscle</tissue>
    </source>
</reference>
<feature type="compositionally biased region" description="Basic and acidic residues" evidence="1">
    <location>
        <begin position="22"/>
        <end position="31"/>
    </location>
</feature>
<sequence length="151" mass="16812">MPNPHTPFRSSLVRKPTPKPTKGKEPTEPKPKPTKKPRPVHPEINPGQPARPNHADPSNHPSPDRTGTDIRNWNPDKESESEPEPPRSKRCPSPPKANHPPPPQKKTYTHPNIRTTPRTHKKLDTQVDSAPSPPTDPLPSQQSALLEGERT</sequence>
<dbReference type="Proteomes" id="UP001482620">
    <property type="component" value="Unassembled WGS sequence"/>
</dbReference>
<protein>
    <submittedName>
        <fullName evidence="2">Uncharacterized protein</fullName>
    </submittedName>
</protein>
<evidence type="ECO:0000313" key="3">
    <source>
        <dbReference type="Proteomes" id="UP001482620"/>
    </source>
</evidence>
<evidence type="ECO:0000313" key="2">
    <source>
        <dbReference type="EMBL" id="MEQ2222269.1"/>
    </source>
</evidence>
<evidence type="ECO:0000256" key="1">
    <source>
        <dbReference type="SAM" id="MobiDB-lite"/>
    </source>
</evidence>
<gene>
    <name evidence="2" type="ORF">ILYODFUR_024423</name>
</gene>
<feature type="compositionally biased region" description="Pro residues" evidence="1">
    <location>
        <begin position="92"/>
        <end position="104"/>
    </location>
</feature>
<organism evidence="2 3">
    <name type="scientific">Ilyodon furcidens</name>
    <name type="common">goldbreast splitfin</name>
    <dbReference type="NCBI Taxonomy" id="33524"/>
    <lineage>
        <taxon>Eukaryota</taxon>
        <taxon>Metazoa</taxon>
        <taxon>Chordata</taxon>
        <taxon>Craniata</taxon>
        <taxon>Vertebrata</taxon>
        <taxon>Euteleostomi</taxon>
        <taxon>Actinopterygii</taxon>
        <taxon>Neopterygii</taxon>
        <taxon>Teleostei</taxon>
        <taxon>Neoteleostei</taxon>
        <taxon>Acanthomorphata</taxon>
        <taxon>Ovalentaria</taxon>
        <taxon>Atherinomorphae</taxon>
        <taxon>Cyprinodontiformes</taxon>
        <taxon>Goodeidae</taxon>
        <taxon>Ilyodon</taxon>
    </lineage>
</organism>
<dbReference type="EMBL" id="JAHRIQ010002891">
    <property type="protein sequence ID" value="MEQ2222269.1"/>
    <property type="molecule type" value="Genomic_DNA"/>
</dbReference>
<keyword evidence="3" id="KW-1185">Reference proteome</keyword>
<feature type="region of interest" description="Disordered" evidence="1">
    <location>
        <begin position="1"/>
        <end position="151"/>
    </location>
</feature>
<name>A0ABV0SPN9_9TELE</name>